<dbReference type="Proteomes" id="UP000032735">
    <property type="component" value="Chromosome"/>
</dbReference>
<accession>A0A068R3U6</accession>
<reference evidence="2 3" key="1">
    <citation type="submission" date="2013-07" db="EMBL/GenBank/DDBJ databases">
        <authorList>
            <person name="Genoscope - CEA"/>
        </authorList>
    </citation>
    <scope>NUCLEOTIDE SEQUENCE [LARGE SCALE GENOMIC DNA]</scope>
    <source>
        <strain evidence="2 3">G6</strain>
    </source>
</reference>
<protein>
    <submittedName>
        <fullName evidence="2">Uncharacterized protein</fullName>
    </submittedName>
</protein>
<feature type="transmembrane region" description="Helical" evidence="1">
    <location>
        <begin position="26"/>
        <end position="44"/>
    </location>
</feature>
<keyword evidence="3" id="KW-1185">Reference proteome</keyword>
<dbReference type="AlphaFoldDB" id="A0A068R3U6"/>
<evidence type="ECO:0000313" key="3">
    <source>
        <dbReference type="Proteomes" id="UP000032735"/>
    </source>
</evidence>
<proteinExistence type="predicted"/>
<dbReference type="HOGENOM" id="CLU_3190858_0_0_6"/>
<sequence length="46" mass="5420">MINQQALVAMMINGLMCNCALILKDIFYYFNFILLYKFGLYAFLKT</sequence>
<dbReference type="EMBL" id="FO704551">
    <property type="protein sequence ID" value="CDG21868.1"/>
    <property type="molecule type" value="Genomic_DNA"/>
</dbReference>
<keyword evidence="1" id="KW-0812">Transmembrane</keyword>
<keyword evidence="1" id="KW-1133">Transmembrane helix</keyword>
<evidence type="ECO:0000313" key="2">
    <source>
        <dbReference type="EMBL" id="CDG21868.1"/>
    </source>
</evidence>
<organism evidence="2 3">
    <name type="scientific">Xenorhabdus poinarii G6</name>
    <dbReference type="NCBI Taxonomy" id="1354304"/>
    <lineage>
        <taxon>Bacteria</taxon>
        <taxon>Pseudomonadati</taxon>
        <taxon>Pseudomonadota</taxon>
        <taxon>Gammaproteobacteria</taxon>
        <taxon>Enterobacterales</taxon>
        <taxon>Morganellaceae</taxon>
        <taxon>Xenorhabdus</taxon>
    </lineage>
</organism>
<keyword evidence="1" id="KW-0472">Membrane</keyword>
<dbReference type="KEGG" id="xpo:XPG1_2213"/>
<evidence type="ECO:0000256" key="1">
    <source>
        <dbReference type="SAM" id="Phobius"/>
    </source>
</evidence>
<name>A0A068R3U6_9GAMM</name>
<gene>
    <name evidence="2" type="ORF">XPG1_2213</name>
</gene>